<organism evidence="2 3">
    <name type="scientific">Trichinella spiralis</name>
    <name type="common">Trichina worm</name>
    <dbReference type="NCBI Taxonomy" id="6334"/>
    <lineage>
        <taxon>Eukaryota</taxon>
        <taxon>Metazoa</taxon>
        <taxon>Ecdysozoa</taxon>
        <taxon>Nematoda</taxon>
        <taxon>Enoplea</taxon>
        <taxon>Dorylaimia</taxon>
        <taxon>Trichinellida</taxon>
        <taxon>Trichinellidae</taxon>
        <taxon>Trichinella</taxon>
    </lineage>
</organism>
<protein>
    <recommendedName>
        <fullName evidence="1">BLOC-1-related complex subunit 6 C-terminal helix domain-containing protein</fullName>
    </recommendedName>
</protein>
<dbReference type="GO" id="GO:0007017">
    <property type="term" value="P:microtubule-based process"/>
    <property type="evidence" value="ECO:0007669"/>
    <property type="project" value="InterPro"/>
</dbReference>
<dbReference type="OrthoDB" id="5919944at2759"/>
<evidence type="ECO:0000313" key="2">
    <source>
        <dbReference type="EMBL" id="KRY34878.1"/>
    </source>
</evidence>
<reference evidence="2 3" key="1">
    <citation type="submission" date="2015-01" db="EMBL/GenBank/DDBJ databases">
        <title>Evolution of Trichinella species and genotypes.</title>
        <authorList>
            <person name="Korhonen P.K."/>
            <person name="Edoardo P."/>
            <person name="Giuseppe L.R."/>
            <person name="Gasser R.B."/>
        </authorList>
    </citation>
    <scope>NUCLEOTIDE SEQUENCE [LARGE SCALE GENOMIC DNA]</scope>
    <source>
        <strain evidence="2">ISS3</strain>
    </source>
</reference>
<dbReference type="Gene3D" id="3.30.740.10">
    <property type="entry name" value="Protein Inhibitor Of Neuronal Nitric Oxide Synthase"/>
    <property type="match status" value="1"/>
</dbReference>
<dbReference type="InParanoid" id="A0A0V1BD68"/>
<dbReference type="InterPro" id="IPR037177">
    <property type="entry name" value="DLC_sf"/>
</dbReference>
<evidence type="ECO:0000313" key="3">
    <source>
        <dbReference type="Proteomes" id="UP000054776"/>
    </source>
</evidence>
<dbReference type="SUPFAM" id="SSF54648">
    <property type="entry name" value="DLC"/>
    <property type="match status" value="1"/>
</dbReference>
<keyword evidence="3" id="KW-1185">Reference proteome</keyword>
<dbReference type="Pfam" id="PF10157">
    <property type="entry name" value="BORCS6"/>
    <property type="match status" value="1"/>
</dbReference>
<dbReference type="InterPro" id="IPR046465">
    <property type="entry name" value="BORCS6_C"/>
</dbReference>
<proteinExistence type="predicted"/>
<dbReference type="AlphaFoldDB" id="A0A0V1BD68"/>
<name>A0A0V1BD68_TRISP</name>
<gene>
    <name evidence="2" type="ORF">T01_7398</name>
</gene>
<feature type="domain" description="BLOC-1-related complex subunit 6 C-terminal helix" evidence="1">
    <location>
        <begin position="16"/>
        <end position="101"/>
    </location>
</feature>
<evidence type="ECO:0000259" key="1">
    <source>
        <dbReference type="Pfam" id="PF10157"/>
    </source>
</evidence>
<sequence>MSSNEESTNYNWQSEIVSLMNSVNNVNVSVANSLDEMSEITEQLALLLKDTTSSACDSADSAVRNSFRLMASMESLSSKMQNLKEISIKIKRIRLLLESLESDTTQIVHLASLMADRSNTSFENRELAKHVRVVDSDMPTKVIMASAKIGLWALKRKINVEEISKLIVDIFSKTTKDSSWGCIVGKNVVLGTEFFGMYFMHFIIDDYTFFVFHKRNVY</sequence>
<comment type="caution">
    <text evidence="2">The sequence shown here is derived from an EMBL/GenBank/DDBJ whole genome shotgun (WGS) entry which is preliminary data.</text>
</comment>
<dbReference type="EMBL" id="JYDH01000060">
    <property type="protein sequence ID" value="KRY34878.1"/>
    <property type="molecule type" value="Genomic_DNA"/>
</dbReference>
<dbReference type="GO" id="GO:0030286">
    <property type="term" value="C:dynein complex"/>
    <property type="evidence" value="ECO:0007669"/>
    <property type="project" value="InterPro"/>
</dbReference>
<accession>A0A0V1BD68</accession>
<dbReference type="Proteomes" id="UP000054776">
    <property type="component" value="Unassembled WGS sequence"/>
</dbReference>